<accession>A0A5J5AD56</accession>
<evidence type="ECO:0000256" key="3">
    <source>
        <dbReference type="ARBA" id="ARBA00022833"/>
    </source>
</evidence>
<keyword evidence="1" id="KW-0479">Metal-binding</keyword>
<dbReference type="AlphaFoldDB" id="A0A5J5AD56"/>
<proteinExistence type="predicted"/>
<name>A0A5J5AD56_9ASTE</name>
<sequence length="243" mass="26738">MNRDHLSQCGGCGSVERVFLYNVRHRGTHRRLCPACVLQNHSGMFCPICFEVYDEIPPPRDRVMCLNCPAISHLSCVGFDVARRYQCPSCSNPNFSFFQMGPSSKTTKGNDGESATAEGSRAINKDSAKQMMAAAQIALASMNKASAVARTEAEKRVKEAAVARKRAREALEQVAYLALKEKDRKKMDSKSTAEQQKIKSEVDHSVSVPKRIQNQIRADGHRAKDVVSEPPKHGASVGKFVGV</sequence>
<evidence type="ECO:0000256" key="4">
    <source>
        <dbReference type="SAM" id="MobiDB-lite"/>
    </source>
</evidence>
<keyword evidence="6" id="KW-1185">Reference proteome</keyword>
<feature type="compositionally biased region" description="Basic and acidic residues" evidence="4">
    <location>
        <begin position="183"/>
        <end position="204"/>
    </location>
</feature>
<dbReference type="EMBL" id="CM018045">
    <property type="protein sequence ID" value="KAA8528164.1"/>
    <property type="molecule type" value="Genomic_DNA"/>
</dbReference>
<gene>
    <name evidence="5" type="ORF">F0562_035585</name>
</gene>
<evidence type="ECO:0000313" key="5">
    <source>
        <dbReference type="EMBL" id="KAA8528164.1"/>
    </source>
</evidence>
<dbReference type="Proteomes" id="UP000325577">
    <property type="component" value="Linkage Group LG21"/>
</dbReference>
<dbReference type="PANTHER" id="PTHR34451:SF7">
    <property type="entry name" value="PHD FINGER FAMILY PROTEIN"/>
    <property type="match status" value="1"/>
</dbReference>
<reference evidence="5 6" key="1">
    <citation type="submission" date="2019-09" db="EMBL/GenBank/DDBJ databases">
        <title>A chromosome-level genome assembly of the Chinese tupelo Nyssa sinensis.</title>
        <authorList>
            <person name="Yang X."/>
            <person name="Kang M."/>
            <person name="Yang Y."/>
            <person name="Xiong H."/>
            <person name="Wang M."/>
            <person name="Zhang Z."/>
            <person name="Wang Z."/>
            <person name="Wu H."/>
            <person name="Ma T."/>
            <person name="Liu J."/>
            <person name="Xi Z."/>
        </authorList>
    </citation>
    <scope>NUCLEOTIDE SEQUENCE [LARGE SCALE GENOMIC DNA]</scope>
    <source>
        <strain evidence="5">J267</strain>
        <tissue evidence="5">Leaf</tissue>
    </source>
</reference>
<evidence type="ECO:0000256" key="2">
    <source>
        <dbReference type="ARBA" id="ARBA00022771"/>
    </source>
</evidence>
<organism evidence="5 6">
    <name type="scientific">Nyssa sinensis</name>
    <dbReference type="NCBI Taxonomy" id="561372"/>
    <lineage>
        <taxon>Eukaryota</taxon>
        <taxon>Viridiplantae</taxon>
        <taxon>Streptophyta</taxon>
        <taxon>Embryophyta</taxon>
        <taxon>Tracheophyta</taxon>
        <taxon>Spermatophyta</taxon>
        <taxon>Magnoliopsida</taxon>
        <taxon>eudicotyledons</taxon>
        <taxon>Gunneridae</taxon>
        <taxon>Pentapetalae</taxon>
        <taxon>asterids</taxon>
        <taxon>Cornales</taxon>
        <taxon>Nyssaceae</taxon>
        <taxon>Nyssa</taxon>
    </lineage>
</organism>
<dbReference type="InterPro" id="IPR011011">
    <property type="entry name" value="Znf_FYVE_PHD"/>
</dbReference>
<keyword evidence="3" id="KW-0862">Zinc</keyword>
<evidence type="ECO:0000313" key="6">
    <source>
        <dbReference type="Proteomes" id="UP000325577"/>
    </source>
</evidence>
<dbReference type="SUPFAM" id="SSF57903">
    <property type="entry name" value="FYVE/PHD zinc finger"/>
    <property type="match status" value="1"/>
</dbReference>
<dbReference type="GO" id="GO:0008270">
    <property type="term" value="F:zinc ion binding"/>
    <property type="evidence" value="ECO:0007669"/>
    <property type="project" value="UniProtKB-KW"/>
</dbReference>
<feature type="region of interest" description="Disordered" evidence="4">
    <location>
        <begin position="101"/>
        <end position="121"/>
    </location>
</feature>
<feature type="region of interest" description="Disordered" evidence="4">
    <location>
        <begin position="183"/>
        <end position="243"/>
    </location>
</feature>
<evidence type="ECO:0000256" key="1">
    <source>
        <dbReference type="ARBA" id="ARBA00022723"/>
    </source>
</evidence>
<keyword evidence="2" id="KW-0863">Zinc-finger</keyword>
<dbReference type="OrthoDB" id="692041at2759"/>
<feature type="compositionally biased region" description="Basic and acidic residues" evidence="4">
    <location>
        <begin position="218"/>
        <end position="232"/>
    </location>
</feature>
<protein>
    <submittedName>
        <fullName evidence="5">Uncharacterized protein</fullName>
    </submittedName>
</protein>
<dbReference type="PANTHER" id="PTHR34451">
    <property type="entry name" value="PHD FINGER FAMILY PROTEIN"/>
    <property type="match status" value="1"/>
</dbReference>